<keyword evidence="1" id="KW-0472">Membrane</keyword>
<feature type="transmembrane region" description="Helical" evidence="1">
    <location>
        <begin position="55"/>
        <end position="78"/>
    </location>
</feature>
<name>A0A7C4NUM6_STAMA</name>
<feature type="transmembrane region" description="Helical" evidence="1">
    <location>
        <begin position="6"/>
        <end position="23"/>
    </location>
</feature>
<accession>A0A7C4NUM6</accession>
<reference evidence="2" key="1">
    <citation type="journal article" date="2020" name="mSystems">
        <title>Genome- and Community-Level Interaction Insights into Carbon Utilization and Element Cycling Functions of Hydrothermarchaeota in Hydrothermal Sediment.</title>
        <authorList>
            <person name="Zhou Z."/>
            <person name="Liu Y."/>
            <person name="Xu W."/>
            <person name="Pan J."/>
            <person name="Luo Z.H."/>
            <person name="Li M."/>
        </authorList>
    </citation>
    <scope>NUCLEOTIDE SEQUENCE [LARGE SCALE GENOMIC DNA]</scope>
    <source>
        <strain evidence="2">SpSt-648</strain>
    </source>
</reference>
<feature type="transmembrane region" description="Helical" evidence="1">
    <location>
        <begin position="30"/>
        <end position="49"/>
    </location>
</feature>
<comment type="caution">
    <text evidence="2">The sequence shown here is derived from an EMBL/GenBank/DDBJ whole genome shotgun (WGS) entry which is preliminary data.</text>
</comment>
<keyword evidence="1" id="KW-0812">Transmembrane</keyword>
<evidence type="ECO:0000313" key="2">
    <source>
        <dbReference type="EMBL" id="HGQ73574.1"/>
    </source>
</evidence>
<dbReference type="AlphaFoldDB" id="A0A7C4NUM6"/>
<sequence length="107" mass="12877">MLWVSTPLWLVSLILALYTYPISRRIRSNYYASTSLIGLLLSYIILWLAGNRQQYSFYSVQFVPLVYVNLIIVFYNVVLKPRNLLINIEMIRGFMERILRRTWDYYL</sequence>
<gene>
    <name evidence="2" type="ORF">ENU20_00645</name>
</gene>
<dbReference type="EMBL" id="DTBP01000008">
    <property type="protein sequence ID" value="HGQ73574.1"/>
    <property type="molecule type" value="Genomic_DNA"/>
</dbReference>
<proteinExistence type="predicted"/>
<organism evidence="2">
    <name type="scientific">Staphylothermus marinus</name>
    <dbReference type="NCBI Taxonomy" id="2280"/>
    <lineage>
        <taxon>Archaea</taxon>
        <taxon>Thermoproteota</taxon>
        <taxon>Thermoprotei</taxon>
        <taxon>Desulfurococcales</taxon>
        <taxon>Desulfurococcaceae</taxon>
        <taxon>Staphylothermus</taxon>
    </lineage>
</organism>
<evidence type="ECO:0000256" key="1">
    <source>
        <dbReference type="SAM" id="Phobius"/>
    </source>
</evidence>
<keyword evidence="1" id="KW-1133">Transmembrane helix</keyword>
<protein>
    <submittedName>
        <fullName evidence="2">Uncharacterized protein</fullName>
    </submittedName>
</protein>